<evidence type="ECO:0000259" key="4">
    <source>
        <dbReference type="Pfam" id="PF00501"/>
    </source>
</evidence>
<dbReference type="AlphaFoldDB" id="A0A0M3IYT1"/>
<accession>A0A0M3IYT1</accession>
<dbReference type="InterPro" id="IPR025110">
    <property type="entry name" value="AMP-bd_C"/>
</dbReference>
<evidence type="ECO:0000256" key="1">
    <source>
        <dbReference type="ARBA" id="ARBA00022598"/>
    </source>
</evidence>
<dbReference type="PANTHER" id="PTHR43272:SF43">
    <property type="entry name" value="LONG-CHAIN-FATTY-ACID--COA LIGASE"/>
    <property type="match status" value="1"/>
</dbReference>
<dbReference type="GO" id="GO:0004467">
    <property type="term" value="F:long-chain fatty acid-CoA ligase activity"/>
    <property type="evidence" value="ECO:0007669"/>
    <property type="project" value="UniProtKB-EC"/>
</dbReference>
<sequence length="736" mass="83546">LDDGNARCLGYRPDLKKPYQYLTYKEVFEKARDFGSALINKLHLKPGDETYLGIYARNCPEWFISAFGCTLQSVSIVPLYDTFGPDAITYILQQVQMTTIVVDTFAKAEKLLAKSEQFPSLKTIIVIEEKLPEKLTENYRTVQVSLFYRLNDLFLEFSSFTHPVALITDKEYRPNIIALSIATTALTPYSIQAEIVSRAIFYVTGCLDAIIRLITSNFTDLHLQRDSERRTQRYCRNESPKTTKHIHYLEFKYFLHSNQMNVAFSYTSGTTSFPKGVIISHRNIVANLSAFYLLLKTFSPDFFMHNPVSEVFVSFHRGNIQLLTEDLADIQPNLLPVVPRLLNRFYDLIQVKLKKGNPVVRALFNYAYQKKLAMLKEGIICNDTIWDKLIFQRLQAKLGGKVQFMAIGSAPISAEVLETCRVVFGAVIIEGKTDFSEDQFLMDHVSSSENVKLSPCDVKAPHQKGAKSNIKKKTKTGSLGYGQTECTALATSTWPCDTVGGHCGGPSTCTLLKLADVPELNYFARERKGEILLKGPSCTAGYFKDPQKTAELYDEDGFLHTGDIGEMLPDGTIRIIDRKKHIFKLAQGEYVAPEKIESVYIRAPCVQQIFVDGNSYERYLIAIVVPDEDAIKQWLRENITSNGKTYEQLLKTKEVIVQSYVLEQLTKIGKENNLNSMEQVRSDHFVLFCGIKHNFGMGSFVLLIKFMRNFSDISPYLNTIVCPHCFPNIFTDNRLR</sequence>
<dbReference type="InterPro" id="IPR000873">
    <property type="entry name" value="AMP-dep_synth/lig_dom"/>
</dbReference>
<dbReference type="GO" id="GO:0016020">
    <property type="term" value="C:membrane"/>
    <property type="evidence" value="ECO:0007669"/>
    <property type="project" value="TreeGrafter"/>
</dbReference>
<dbReference type="Gene3D" id="3.40.50.12780">
    <property type="entry name" value="N-terminal domain of ligase-like"/>
    <property type="match status" value="1"/>
</dbReference>
<proteinExistence type="predicted"/>
<dbReference type="WBParaSite" id="ASIM_0000041001-mRNA-1">
    <property type="protein sequence ID" value="ASIM_0000041001-mRNA-1"/>
    <property type="gene ID" value="ASIM_0000041001"/>
</dbReference>
<dbReference type="Pfam" id="PF13193">
    <property type="entry name" value="AMP-binding_C"/>
    <property type="match status" value="1"/>
</dbReference>
<keyword evidence="2" id="KW-0276">Fatty acid metabolism</keyword>
<evidence type="ECO:0000313" key="6">
    <source>
        <dbReference type="WBParaSite" id="ASIM_0000041001-mRNA-1"/>
    </source>
</evidence>
<organism evidence="6">
    <name type="scientific">Anisakis simplex</name>
    <name type="common">Herring worm</name>
    <dbReference type="NCBI Taxonomy" id="6269"/>
    <lineage>
        <taxon>Eukaryota</taxon>
        <taxon>Metazoa</taxon>
        <taxon>Ecdysozoa</taxon>
        <taxon>Nematoda</taxon>
        <taxon>Chromadorea</taxon>
        <taxon>Rhabditida</taxon>
        <taxon>Spirurina</taxon>
        <taxon>Ascaridomorpha</taxon>
        <taxon>Ascaridoidea</taxon>
        <taxon>Anisakidae</taxon>
        <taxon>Anisakis</taxon>
        <taxon>Anisakis simplex complex</taxon>
    </lineage>
</organism>
<feature type="domain" description="AMP-dependent synthetase/ligase" evidence="4">
    <location>
        <begin position="261"/>
        <end position="430"/>
    </location>
</feature>
<dbReference type="PROSITE" id="PS00455">
    <property type="entry name" value="AMP_BINDING"/>
    <property type="match status" value="1"/>
</dbReference>
<feature type="domain" description="AMP-dependent synthetase/ligase" evidence="4">
    <location>
        <begin position="16"/>
        <end position="134"/>
    </location>
</feature>
<dbReference type="InterPro" id="IPR042099">
    <property type="entry name" value="ANL_N_sf"/>
</dbReference>
<reference evidence="6" key="1">
    <citation type="submission" date="2017-02" db="UniProtKB">
        <authorList>
            <consortium name="WormBaseParasite"/>
        </authorList>
    </citation>
    <scope>IDENTIFICATION</scope>
</reference>
<dbReference type="SUPFAM" id="SSF56801">
    <property type="entry name" value="Acetyl-CoA synthetase-like"/>
    <property type="match status" value="2"/>
</dbReference>
<evidence type="ECO:0000256" key="3">
    <source>
        <dbReference type="ARBA" id="ARBA00026121"/>
    </source>
</evidence>
<name>A0A0M3IYT1_ANISI</name>
<dbReference type="Pfam" id="PF00501">
    <property type="entry name" value="AMP-binding"/>
    <property type="match status" value="3"/>
</dbReference>
<feature type="domain" description="AMP-dependent synthetase/ligase" evidence="4">
    <location>
        <begin position="478"/>
        <end position="543"/>
    </location>
</feature>
<dbReference type="GO" id="GO:0005783">
    <property type="term" value="C:endoplasmic reticulum"/>
    <property type="evidence" value="ECO:0007669"/>
    <property type="project" value="TreeGrafter"/>
</dbReference>
<feature type="domain" description="AMP-binding enzyme C-terminal" evidence="5">
    <location>
        <begin position="595"/>
        <end position="640"/>
    </location>
</feature>
<dbReference type="EC" id="6.2.1.3" evidence="3"/>
<dbReference type="PANTHER" id="PTHR43272">
    <property type="entry name" value="LONG-CHAIN-FATTY-ACID--COA LIGASE"/>
    <property type="match status" value="1"/>
</dbReference>
<evidence type="ECO:0000256" key="2">
    <source>
        <dbReference type="ARBA" id="ARBA00022832"/>
    </source>
</evidence>
<keyword evidence="1" id="KW-0436">Ligase</keyword>
<dbReference type="InterPro" id="IPR020845">
    <property type="entry name" value="AMP-binding_CS"/>
</dbReference>
<evidence type="ECO:0000259" key="5">
    <source>
        <dbReference type="Pfam" id="PF13193"/>
    </source>
</evidence>
<keyword evidence="2" id="KW-0443">Lipid metabolism</keyword>
<protein>
    <recommendedName>
        <fullName evidence="3">long-chain-fatty-acid--CoA ligase</fullName>
        <ecNumber evidence="3">6.2.1.3</ecNumber>
    </recommendedName>
</protein>